<feature type="domain" description="PPIase FKBP-type" evidence="5">
    <location>
        <begin position="117"/>
        <end position="205"/>
    </location>
</feature>
<protein>
    <recommendedName>
        <fullName evidence="3">peptidylprolyl isomerase</fullName>
        <ecNumber evidence="3">5.2.1.8</ecNumber>
    </recommendedName>
</protein>
<evidence type="ECO:0000256" key="2">
    <source>
        <dbReference type="ARBA" id="ARBA00022803"/>
    </source>
</evidence>
<dbReference type="Gene3D" id="3.10.50.40">
    <property type="match status" value="3"/>
</dbReference>
<evidence type="ECO:0000256" key="4">
    <source>
        <dbReference type="PROSITE-ProRule" id="PRU00339"/>
    </source>
</evidence>
<gene>
    <name evidence="6" type="ORF">FSB_LOCUS21941</name>
</gene>
<feature type="domain" description="PPIase FKBP-type" evidence="5">
    <location>
        <begin position="350"/>
        <end position="435"/>
    </location>
</feature>
<accession>A0A2N9G3V9</accession>
<dbReference type="InterPro" id="IPR001179">
    <property type="entry name" value="PPIase_FKBP_dom"/>
</dbReference>
<proteinExistence type="predicted"/>
<dbReference type="AlphaFoldDB" id="A0A2N9G3V9"/>
<dbReference type="EMBL" id="OIVN01001446">
    <property type="protein sequence ID" value="SPC94059.1"/>
    <property type="molecule type" value="Genomic_DNA"/>
</dbReference>
<evidence type="ECO:0000256" key="3">
    <source>
        <dbReference type="PROSITE-ProRule" id="PRU00277"/>
    </source>
</evidence>
<dbReference type="PROSITE" id="PS50059">
    <property type="entry name" value="FKBP_PPIASE"/>
    <property type="match status" value="2"/>
</dbReference>
<evidence type="ECO:0000259" key="5">
    <source>
        <dbReference type="PROSITE" id="PS50059"/>
    </source>
</evidence>
<feature type="repeat" description="TPR" evidence="4">
    <location>
        <begin position="494"/>
        <end position="527"/>
    </location>
</feature>
<dbReference type="PROSITE" id="PS50005">
    <property type="entry name" value="TPR"/>
    <property type="match status" value="1"/>
</dbReference>
<dbReference type="EC" id="5.2.1.8" evidence="3"/>
<dbReference type="PANTHER" id="PTHR46512">
    <property type="entry name" value="PEPTIDYLPROLYL ISOMERASE"/>
    <property type="match status" value="1"/>
</dbReference>
<name>A0A2N9G3V9_FAGSY</name>
<dbReference type="Gene3D" id="1.25.40.10">
    <property type="entry name" value="Tetratricopeptide repeat domain"/>
    <property type="match status" value="1"/>
</dbReference>
<dbReference type="InterPro" id="IPR011990">
    <property type="entry name" value="TPR-like_helical_dom_sf"/>
</dbReference>
<dbReference type="InterPro" id="IPR046357">
    <property type="entry name" value="PPIase_dom_sf"/>
</dbReference>
<keyword evidence="2 4" id="KW-0802">TPR repeat</keyword>
<keyword evidence="3" id="KW-0697">Rotamase</keyword>
<comment type="catalytic activity">
    <reaction evidence="3">
        <text>[protein]-peptidylproline (omega=180) = [protein]-peptidylproline (omega=0)</text>
        <dbReference type="Rhea" id="RHEA:16237"/>
        <dbReference type="Rhea" id="RHEA-COMP:10747"/>
        <dbReference type="Rhea" id="RHEA-COMP:10748"/>
        <dbReference type="ChEBI" id="CHEBI:83833"/>
        <dbReference type="ChEBI" id="CHEBI:83834"/>
        <dbReference type="EC" id="5.2.1.8"/>
    </reaction>
</comment>
<evidence type="ECO:0000256" key="1">
    <source>
        <dbReference type="ARBA" id="ARBA00022737"/>
    </source>
</evidence>
<dbReference type="SMART" id="SM00028">
    <property type="entry name" value="TPR"/>
    <property type="match status" value="2"/>
</dbReference>
<dbReference type="SUPFAM" id="SSF48452">
    <property type="entry name" value="TPR-like"/>
    <property type="match status" value="1"/>
</dbReference>
<reference evidence="6" key="1">
    <citation type="submission" date="2018-02" db="EMBL/GenBank/DDBJ databases">
        <authorList>
            <person name="Cohen D.B."/>
            <person name="Kent A.D."/>
        </authorList>
    </citation>
    <scope>NUCLEOTIDE SEQUENCE</scope>
</reference>
<evidence type="ECO:0000313" key="6">
    <source>
        <dbReference type="EMBL" id="SPC94059.1"/>
    </source>
</evidence>
<dbReference type="PANTHER" id="PTHR46512:SF11">
    <property type="entry name" value="PEPTIDYLPROLYL ISOMERASE"/>
    <property type="match status" value="1"/>
</dbReference>
<keyword evidence="3" id="KW-0413">Isomerase</keyword>
<dbReference type="Pfam" id="PF00254">
    <property type="entry name" value="FKBP_C"/>
    <property type="match status" value="3"/>
</dbReference>
<sequence length="560" mass="61803">MKCQDIVHGGGFDFVLPLVPHIVAEGFPLRESFTAEDNAVAMASRPAAMEIGGAFGQLPFRCGHGVEIGDYGGRRSCGGDSSVETGRLGFPEREIGTQGLRKQILRKGNSWQTPFPGDEVEVHCSGRIEGGACLDASGDEGTPFKFKLSQSEVIKGLDEGVSTMKKGERAIFIIPPTLAYGELGFPPLIPPNSTLIYNIEMLSWTSIRDITGDGGILKKITKEGEGWATPREADEVLGEIGTSDLILDLDCLVNYEARLEDATLVSKSDEGVEFNVSDGYLCPAVSKAVKTMRRGEKAELAVKFSCKLVVLLVPFEALVSWKSVIDVTGDKKVLKRITRVGEGFDRPNEGSVVKVIYYGKLKDGTVFESKGSNEEPFEFTTLEEQINEGLDRAIMTMKKGEQALVTVSKVYLHNNDISGIANEDLFYEVELIDFIKAATYVEFDHSFSDDEKSVAKALWLSSNLNSAACKLKLGEYLEASILCTKVLKHDPFNVKALYRRSQAYLKISELEKAEEDIKRALTSDPNNRDVKLVYKELKDKQREYARYQAEVFSTMLSRMG</sequence>
<keyword evidence="1" id="KW-0677">Repeat</keyword>
<dbReference type="GO" id="GO:0003755">
    <property type="term" value="F:peptidyl-prolyl cis-trans isomerase activity"/>
    <property type="evidence" value="ECO:0007669"/>
    <property type="project" value="UniProtKB-KW"/>
</dbReference>
<dbReference type="InterPro" id="IPR050754">
    <property type="entry name" value="FKBP4/5/8-like"/>
</dbReference>
<dbReference type="InterPro" id="IPR019734">
    <property type="entry name" value="TPR_rpt"/>
</dbReference>
<dbReference type="SUPFAM" id="SSF54534">
    <property type="entry name" value="FKBP-like"/>
    <property type="match status" value="3"/>
</dbReference>
<organism evidence="6">
    <name type="scientific">Fagus sylvatica</name>
    <name type="common">Beechnut</name>
    <dbReference type="NCBI Taxonomy" id="28930"/>
    <lineage>
        <taxon>Eukaryota</taxon>
        <taxon>Viridiplantae</taxon>
        <taxon>Streptophyta</taxon>
        <taxon>Embryophyta</taxon>
        <taxon>Tracheophyta</taxon>
        <taxon>Spermatophyta</taxon>
        <taxon>Magnoliopsida</taxon>
        <taxon>eudicotyledons</taxon>
        <taxon>Gunneridae</taxon>
        <taxon>Pentapetalae</taxon>
        <taxon>rosids</taxon>
        <taxon>fabids</taxon>
        <taxon>Fagales</taxon>
        <taxon>Fagaceae</taxon>
        <taxon>Fagus</taxon>
    </lineage>
</organism>